<comment type="caution">
    <text evidence="10">The sequence shown here is derived from an EMBL/GenBank/DDBJ whole genome shotgun (WGS) entry which is preliminary data.</text>
</comment>
<feature type="transmembrane region" description="Helical" evidence="8">
    <location>
        <begin position="334"/>
        <end position="359"/>
    </location>
</feature>
<feature type="transmembrane region" description="Helical" evidence="8">
    <location>
        <begin position="211"/>
        <end position="235"/>
    </location>
</feature>
<keyword evidence="11" id="KW-1185">Reference proteome</keyword>
<dbReference type="CDD" id="cd17320">
    <property type="entry name" value="MFS_MdfA_MDR_like"/>
    <property type="match status" value="1"/>
</dbReference>
<dbReference type="NCBIfam" id="TIGR00710">
    <property type="entry name" value="efflux_Bcr_CflA"/>
    <property type="match status" value="1"/>
</dbReference>
<dbReference type="Pfam" id="PF07690">
    <property type="entry name" value="MFS_1"/>
    <property type="match status" value="1"/>
</dbReference>
<dbReference type="PROSITE" id="PS00216">
    <property type="entry name" value="SUGAR_TRANSPORT_1"/>
    <property type="match status" value="1"/>
</dbReference>
<keyword evidence="7 8" id="KW-0472">Membrane</keyword>
<feature type="transmembrane region" description="Helical" evidence="8">
    <location>
        <begin position="301"/>
        <end position="322"/>
    </location>
</feature>
<gene>
    <name evidence="10" type="ORF">BXT89_15535</name>
</gene>
<dbReference type="PANTHER" id="PTHR43124">
    <property type="entry name" value="PURINE EFFLUX PUMP PBUE"/>
    <property type="match status" value="1"/>
</dbReference>
<sequence>MSSTTRTLVLLSGLAAVGTLSTTIILPSFPAMAASLDASAADMALTLSSFFLVFALGQLLVGPLSDRYGRRPLILGGLILFVLGSLLGASATDLNTMIAARVTQAAGVCAASVLARAVARDLYDGPVLAKALAFIMVAMAAAPGFSPLLGSVIDSQLGWRTSFALVAAVGVILIISYALSMGETHAPSARLKMTAGAIARSYLQLLADRRFALPALSVSLVIGGLYAFFASAPAIMMRGMGYSSMQLGVFFAATVLVVFSAGILAPQMAQRWGAVQVAVFGSLIALAGGTLQVLLYEGQDLMQFSLAICLFLAGMGVINPLGTAVTLQPFAEQAGLASSLLGFMQMTIAATGTGLISAIALPPSLTLGLLLSGAALCSLAGFFLYPASTEPQTA</sequence>
<dbReference type="SUPFAM" id="SSF103473">
    <property type="entry name" value="MFS general substrate transporter"/>
    <property type="match status" value="1"/>
</dbReference>
<feature type="domain" description="Major facilitator superfamily (MFS) profile" evidence="9">
    <location>
        <begin position="7"/>
        <end position="392"/>
    </location>
</feature>
<dbReference type="PROSITE" id="PS50850">
    <property type="entry name" value="MFS"/>
    <property type="match status" value="1"/>
</dbReference>
<keyword evidence="5 8" id="KW-0812">Transmembrane</keyword>
<evidence type="ECO:0000313" key="10">
    <source>
        <dbReference type="EMBL" id="ONM42908.1"/>
    </source>
</evidence>
<comment type="similarity">
    <text evidence="2 8">Belongs to the major facilitator superfamily. Bcr/CmlA family.</text>
</comment>
<proteinExistence type="inferred from homology"/>
<feature type="transmembrane region" description="Helical" evidence="8">
    <location>
        <begin position="365"/>
        <end position="385"/>
    </location>
</feature>
<dbReference type="AlphaFoldDB" id="A0A1S8DBU6"/>
<dbReference type="GO" id="GO:1990961">
    <property type="term" value="P:xenobiotic detoxification by transmembrane export across the plasma membrane"/>
    <property type="evidence" value="ECO:0007669"/>
    <property type="project" value="InterPro"/>
</dbReference>
<keyword evidence="3 8" id="KW-0813">Transport</keyword>
<dbReference type="PANTHER" id="PTHR43124:SF3">
    <property type="entry name" value="CHLORAMPHENICOL EFFLUX PUMP RV0191"/>
    <property type="match status" value="1"/>
</dbReference>
<protein>
    <recommendedName>
        <fullName evidence="8">Bcr/CflA family efflux transporter</fullName>
    </recommendedName>
</protein>
<feature type="transmembrane region" description="Helical" evidence="8">
    <location>
        <begin position="277"/>
        <end position="295"/>
    </location>
</feature>
<feature type="transmembrane region" description="Helical" evidence="8">
    <location>
        <begin position="98"/>
        <end position="119"/>
    </location>
</feature>
<feature type="transmembrane region" description="Helical" evidence="8">
    <location>
        <begin position="43"/>
        <end position="61"/>
    </location>
</feature>
<evidence type="ECO:0000313" key="11">
    <source>
        <dbReference type="Proteomes" id="UP000242847"/>
    </source>
</evidence>
<feature type="transmembrane region" description="Helical" evidence="8">
    <location>
        <begin position="159"/>
        <end position="180"/>
    </location>
</feature>
<dbReference type="Gene3D" id="1.20.1720.10">
    <property type="entry name" value="Multidrug resistance protein D"/>
    <property type="match status" value="1"/>
</dbReference>
<evidence type="ECO:0000256" key="7">
    <source>
        <dbReference type="ARBA" id="ARBA00023136"/>
    </source>
</evidence>
<dbReference type="InterPro" id="IPR011701">
    <property type="entry name" value="MFS"/>
</dbReference>
<keyword evidence="8" id="KW-0997">Cell inner membrane</keyword>
<dbReference type="OrthoDB" id="9814303at2"/>
<dbReference type="GO" id="GO:0005886">
    <property type="term" value="C:plasma membrane"/>
    <property type="evidence" value="ECO:0007669"/>
    <property type="project" value="UniProtKB-SubCell"/>
</dbReference>
<name>A0A1S8DBU6_9GAMM</name>
<feature type="transmembrane region" description="Helical" evidence="8">
    <location>
        <begin position="73"/>
        <end position="92"/>
    </location>
</feature>
<comment type="subcellular location">
    <subcellularLocation>
        <location evidence="8">Cell inner membrane</location>
        <topology evidence="8">Multi-pass membrane protein</topology>
    </subcellularLocation>
    <subcellularLocation>
        <location evidence="1">Cell membrane</location>
        <topology evidence="1">Multi-pass membrane protein</topology>
    </subcellularLocation>
</comment>
<dbReference type="STRING" id="254161.SAMN05216256_116100"/>
<evidence type="ECO:0000256" key="3">
    <source>
        <dbReference type="ARBA" id="ARBA00022448"/>
    </source>
</evidence>
<reference evidence="10 11" key="1">
    <citation type="submission" date="2017-01" db="EMBL/GenBank/DDBJ databases">
        <title>Draft genome sequence of Pseudomonas pachastrellae type strain CCUG 46540T from a deep sea.</title>
        <authorList>
            <person name="Gomila M."/>
            <person name="Mulet M."/>
            <person name="Lalucat J."/>
            <person name="Garcia-Valdes E."/>
        </authorList>
    </citation>
    <scope>NUCLEOTIDE SEQUENCE [LARGE SCALE GENOMIC DNA]</scope>
    <source>
        <strain evidence="10 11">CCUG 46540</strain>
    </source>
</reference>
<accession>A0A1S8DBU6</accession>
<dbReference type="InterPro" id="IPR004812">
    <property type="entry name" value="Efflux_drug-R_Bcr/CmlA"/>
</dbReference>
<dbReference type="RefSeq" id="WP_083728598.1">
    <property type="nucleotide sequence ID" value="NZ_FOUD01000016.1"/>
</dbReference>
<evidence type="ECO:0000256" key="8">
    <source>
        <dbReference type="RuleBase" id="RU365088"/>
    </source>
</evidence>
<evidence type="ECO:0000256" key="5">
    <source>
        <dbReference type="ARBA" id="ARBA00022692"/>
    </source>
</evidence>
<evidence type="ECO:0000256" key="2">
    <source>
        <dbReference type="ARBA" id="ARBA00006236"/>
    </source>
</evidence>
<evidence type="ECO:0000256" key="1">
    <source>
        <dbReference type="ARBA" id="ARBA00004651"/>
    </source>
</evidence>
<dbReference type="InterPro" id="IPR036259">
    <property type="entry name" value="MFS_trans_sf"/>
</dbReference>
<evidence type="ECO:0000256" key="6">
    <source>
        <dbReference type="ARBA" id="ARBA00022989"/>
    </source>
</evidence>
<comment type="caution">
    <text evidence="8">Lacks conserved residue(s) required for the propagation of feature annotation.</text>
</comment>
<dbReference type="EMBL" id="MUBC01000042">
    <property type="protein sequence ID" value="ONM42908.1"/>
    <property type="molecule type" value="Genomic_DNA"/>
</dbReference>
<dbReference type="InterPro" id="IPR050189">
    <property type="entry name" value="MFS_Efflux_Transporters"/>
</dbReference>
<dbReference type="Proteomes" id="UP000242847">
    <property type="component" value="Unassembled WGS sequence"/>
</dbReference>
<evidence type="ECO:0000259" key="9">
    <source>
        <dbReference type="PROSITE" id="PS50850"/>
    </source>
</evidence>
<dbReference type="InterPro" id="IPR005829">
    <property type="entry name" value="Sugar_transporter_CS"/>
</dbReference>
<feature type="transmembrane region" description="Helical" evidence="8">
    <location>
        <begin position="247"/>
        <end position="265"/>
    </location>
</feature>
<keyword evidence="4" id="KW-1003">Cell membrane</keyword>
<dbReference type="GO" id="GO:0042910">
    <property type="term" value="F:xenobiotic transmembrane transporter activity"/>
    <property type="evidence" value="ECO:0007669"/>
    <property type="project" value="InterPro"/>
</dbReference>
<evidence type="ECO:0000256" key="4">
    <source>
        <dbReference type="ARBA" id="ARBA00022475"/>
    </source>
</evidence>
<feature type="transmembrane region" description="Helical" evidence="8">
    <location>
        <begin position="131"/>
        <end position="153"/>
    </location>
</feature>
<dbReference type="InterPro" id="IPR020846">
    <property type="entry name" value="MFS_dom"/>
</dbReference>
<keyword evidence="6 8" id="KW-1133">Transmembrane helix</keyword>
<organism evidence="10 11">
    <name type="scientific">Halopseudomonas pachastrellae</name>
    <dbReference type="NCBI Taxonomy" id="254161"/>
    <lineage>
        <taxon>Bacteria</taxon>
        <taxon>Pseudomonadati</taxon>
        <taxon>Pseudomonadota</taxon>
        <taxon>Gammaproteobacteria</taxon>
        <taxon>Pseudomonadales</taxon>
        <taxon>Pseudomonadaceae</taxon>
        <taxon>Halopseudomonas</taxon>
    </lineage>
</organism>